<dbReference type="Proteomes" id="UP000553948">
    <property type="component" value="Unassembled WGS sequence"/>
</dbReference>
<dbReference type="EMBL" id="JACGDG010000011">
    <property type="protein sequence ID" value="MBA6116801.1"/>
    <property type="molecule type" value="Genomic_DNA"/>
</dbReference>
<protein>
    <submittedName>
        <fullName evidence="2">Uncharacterized protein</fullName>
    </submittedName>
</protein>
<dbReference type="AlphaFoldDB" id="A0A7W2QJJ9"/>
<evidence type="ECO:0000313" key="3">
    <source>
        <dbReference type="Proteomes" id="UP000553948"/>
    </source>
</evidence>
<evidence type="ECO:0000256" key="1">
    <source>
        <dbReference type="SAM" id="MobiDB-lite"/>
    </source>
</evidence>
<accession>A0A7W2QJJ9</accession>
<sequence length="113" mass="12936">MNTQSLKQKSLKLRLIIDSLKAQDPAALKLSVELEPLMTAADQELIRTPMEWRDIPGRYLFTEEGLRRYRELEHAFAEFRIELSGGESPTLRRPCSRGEPAPTRTAQAVRTLQ</sequence>
<proteinExistence type="predicted"/>
<feature type="region of interest" description="Disordered" evidence="1">
    <location>
        <begin position="86"/>
        <end position="113"/>
    </location>
</feature>
<feature type="compositionally biased region" description="Polar residues" evidence="1">
    <location>
        <begin position="104"/>
        <end position="113"/>
    </location>
</feature>
<dbReference type="RefSeq" id="WP_176516758.1">
    <property type="nucleotide sequence ID" value="NZ_JACGDG010000011.1"/>
</dbReference>
<organism evidence="2 3">
    <name type="scientific">Pseudomonas putida</name>
    <name type="common">Arthrobacter siderocapsulatus</name>
    <dbReference type="NCBI Taxonomy" id="303"/>
    <lineage>
        <taxon>Bacteria</taxon>
        <taxon>Pseudomonadati</taxon>
        <taxon>Pseudomonadota</taxon>
        <taxon>Gammaproteobacteria</taxon>
        <taxon>Pseudomonadales</taxon>
        <taxon>Pseudomonadaceae</taxon>
        <taxon>Pseudomonas</taxon>
    </lineage>
</organism>
<reference evidence="2 3" key="1">
    <citation type="submission" date="2020-07" db="EMBL/GenBank/DDBJ databases">
        <title>Diversity of carbapenemase encoding genes among Pseudomonas putida group clinical isolates in a tertiary Brazilian hospital.</title>
        <authorList>
            <person name="Alberto-Lei F."/>
            <person name="Nodari C.S."/>
            <person name="Streling A.P."/>
            <person name="Paulino J.T."/>
            <person name="Bessa-Neto F.O."/>
            <person name="Cayo R."/>
            <person name="Gales A.C."/>
        </authorList>
    </citation>
    <scope>NUCLEOTIDE SEQUENCE [LARGE SCALE GENOMIC DNA]</scope>
    <source>
        <strain evidence="2 3">12464</strain>
    </source>
</reference>
<gene>
    <name evidence="2" type="ORF">H4C47_13780</name>
</gene>
<name>A0A7W2QJJ9_PSEPU</name>
<comment type="caution">
    <text evidence="2">The sequence shown here is derived from an EMBL/GenBank/DDBJ whole genome shotgun (WGS) entry which is preliminary data.</text>
</comment>
<evidence type="ECO:0000313" key="2">
    <source>
        <dbReference type="EMBL" id="MBA6116801.1"/>
    </source>
</evidence>